<dbReference type="AlphaFoldDB" id="A0A0G0W1I5"/>
<feature type="transmembrane region" description="Helical" evidence="1">
    <location>
        <begin position="205"/>
        <end position="228"/>
    </location>
</feature>
<evidence type="ECO:0000313" key="2">
    <source>
        <dbReference type="EMBL" id="KKR78180.1"/>
    </source>
</evidence>
<feature type="transmembrane region" description="Helical" evidence="1">
    <location>
        <begin position="271"/>
        <end position="294"/>
    </location>
</feature>
<dbReference type="Pfam" id="PF09852">
    <property type="entry name" value="DUF2079"/>
    <property type="match status" value="1"/>
</dbReference>
<feature type="transmembrane region" description="Helical" evidence="1">
    <location>
        <begin position="15"/>
        <end position="35"/>
    </location>
</feature>
<feature type="transmembrane region" description="Helical" evidence="1">
    <location>
        <begin position="347"/>
        <end position="366"/>
    </location>
</feature>
<accession>A0A0G0W1I5</accession>
<dbReference type="STRING" id="1618408.UU23_C0002G0007"/>
<name>A0A0G0W1I5_9BACT</name>
<dbReference type="InterPro" id="IPR018650">
    <property type="entry name" value="STSV1_Orf64"/>
</dbReference>
<evidence type="ECO:0000313" key="3">
    <source>
        <dbReference type="Proteomes" id="UP000034292"/>
    </source>
</evidence>
<dbReference type="EMBL" id="LBZV01000002">
    <property type="protein sequence ID" value="KKR78180.1"/>
    <property type="molecule type" value="Genomic_DNA"/>
</dbReference>
<dbReference type="Proteomes" id="UP000034292">
    <property type="component" value="Unassembled WGS sequence"/>
</dbReference>
<comment type="caution">
    <text evidence="2">The sequence shown here is derived from an EMBL/GenBank/DDBJ whole genome shotgun (WGS) entry which is preliminary data.</text>
</comment>
<evidence type="ECO:0008006" key="4">
    <source>
        <dbReference type="Google" id="ProtNLM"/>
    </source>
</evidence>
<feature type="transmembrane region" description="Helical" evidence="1">
    <location>
        <begin position="149"/>
        <end position="165"/>
    </location>
</feature>
<feature type="transmembrane region" description="Helical" evidence="1">
    <location>
        <begin position="315"/>
        <end position="335"/>
    </location>
</feature>
<feature type="transmembrane region" description="Helical" evidence="1">
    <location>
        <begin position="96"/>
        <end position="116"/>
    </location>
</feature>
<evidence type="ECO:0000256" key="1">
    <source>
        <dbReference type="SAM" id="Phobius"/>
    </source>
</evidence>
<sequence>MLQKKYKFLGVDFDFYIVSTIFLTFTILYSLLSVVRHNHFQSQANDFSIYDQAIWLYNRFNFPYSTINNIFDLGDRFRPIIVLLSPLYWFTKNERVILLFQAVILAAAVFPIWLIARRVLPRILALIIPFLYVSFVGIQSAVAYDFHEMVILPVLLSFLFYFLILDKYFNYFVTLVLCLSVREHVGLLLAPLGIYIYFTKRDLKLAVVTSFLSLLWSVAVISIIMPALGQKMYNSFTGDSSGLGQSIINYVQRPDDLIRNFLLPTEKISTLFWSFFSFGMVPIFYIPLIFTIFSQFSSRFLDVAHPIRWTIYYHYSVELAVLLSVSTVYTAEIILKKFNARYTKTVLFLFLFLCALISNIVLNAPLKNLAKADFWQEKNWMSDTRTILSLIPENASVAGQNNLLPHISHREQLYLLPDVNSADYVVFDLHPGQNNWNFYTQDILI</sequence>
<organism evidence="2 3">
    <name type="scientific">Candidatus Curtissbacteria bacterium GW2011_GWA1_40_9</name>
    <dbReference type="NCBI Taxonomy" id="1618408"/>
    <lineage>
        <taxon>Bacteria</taxon>
        <taxon>Candidatus Curtissiibacteriota</taxon>
    </lineage>
</organism>
<gene>
    <name evidence="2" type="ORF">UU23_C0002G0007</name>
</gene>
<keyword evidence="1" id="KW-1133">Transmembrane helix</keyword>
<protein>
    <recommendedName>
        <fullName evidence="4">DUF2079 domain-containing protein</fullName>
    </recommendedName>
</protein>
<keyword evidence="1" id="KW-0812">Transmembrane</keyword>
<proteinExistence type="predicted"/>
<reference evidence="2 3" key="1">
    <citation type="journal article" date="2015" name="Nature">
        <title>rRNA introns, odd ribosomes, and small enigmatic genomes across a large radiation of phyla.</title>
        <authorList>
            <person name="Brown C.T."/>
            <person name="Hug L.A."/>
            <person name="Thomas B.C."/>
            <person name="Sharon I."/>
            <person name="Castelle C.J."/>
            <person name="Singh A."/>
            <person name="Wilkins M.J."/>
            <person name="Williams K.H."/>
            <person name="Banfield J.F."/>
        </authorList>
    </citation>
    <scope>NUCLEOTIDE SEQUENCE [LARGE SCALE GENOMIC DNA]</scope>
</reference>
<keyword evidence="1" id="KW-0472">Membrane</keyword>
<feature type="transmembrane region" description="Helical" evidence="1">
    <location>
        <begin position="122"/>
        <end position="142"/>
    </location>
</feature>